<dbReference type="Proteomes" id="UP000001798">
    <property type="component" value="Chromosome 2"/>
</dbReference>
<dbReference type="InterPro" id="IPR018170">
    <property type="entry name" value="Aldo/ket_reductase_CS"/>
</dbReference>
<gene>
    <name evidence="8" type="ORF">BCIN_02g00230</name>
</gene>
<reference evidence="8 9" key="3">
    <citation type="journal article" date="2017" name="Mol. Plant Pathol.">
        <title>A gapless genome sequence of the fungus Botrytis cinerea.</title>
        <authorList>
            <person name="Van Kan J.A."/>
            <person name="Stassen J.H."/>
            <person name="Mosbach A."/>
            <person name="Van Der Lee T.A."/>
            <person name="Faino L."/>
            <person name="Farmer A.D."/>
            <person name="Papasotiriou D.G."/>
            <person name="Zhou S."/>
            <person name="Seidl M.F."/>
            <person name="Cottam E."/>
            <person name="Edel D."/>
            <person name="Hahn M."/>
            <person name="Schwartz D.C."/>
            <person name="Dietrich R.A."/>
            <person name="Widdison S."/>
            <person name="Scalliet G."/>
        </authorList>
    </citation>
    <scope>NUCLEOTIDE SEQUENCE [LARGE SCALE GENOMIC DNA]</scope>
    <source>
        <strain evidence="8 9">B05.10</strain>
    </source>
</reference>
<dbReference type="EMBL" id="CP009806">
    <property type="protein sequence ID" value="ATZ46631.1"/>
    <property type="molecule type" value="Genomic_DNA"/>
</dbReference>
<dbReference type="PRINTS" id="PR00069">
    <property type="entry name" value="ALDKETRDTASE"/>
</dbReference>
<dbReference type="PANTHER" id="PTHR43827">
    <property type="entry name" value="2,5-DIKETO-D-GLUCONIC ACID REDUCTASE"/>
    <property type="match status" value="1"/>
</dbReference>
<dbReference type="CDD" id="cd19120">
    <property type="entry name" value="AKR_AKR3C2-3"/>
    <property type="match status" value="1"/>
</dbReference>
<proteinExistence type="inferred from homology"/>
<dbReference type="RefSeq" id="XP_024546796.1">
    <property type="nucleotide sequence ID" value="XM_024691026.1"/>
</dbReference>
<evidence type="ECO:0000256" key="6">
    <source>
        <dbReference type="PIRSR" id="PIRSR000097-3"/>
    </source>
</evidence>
<dbReference type="InterPro" id="IPR023210">
    <property type="entry name" value="NADP_OxRdtase_dom"/>
</dbReference>
<evidence type="ECO:0000256" key="5">
    <source>
        <dbReference type="PIRSR" id="PIRSR000097-2"/>
    </source>
</evidence>
<name>A0A384J824_BOTFB</name>
<reference evidence="8 9" key="1">
    <citation type="journal article" date="2011" name="PLoS Genet.">
        <title>Genomic analysis of the necrotrophic fungal pathogens Sclerotinia sclerotiorum and Botrytis cinerea.</title>
        <authorList>
            <person name="Amselem J."/>
            <person name="Cuomo C.A."/>
            <person name="van Kan J.A."/>
            <person name="Viaud M."/>
            <person name="Benito E.P."/>
            <person name="Couloux A."/>
            <person name="Coutinho P.M."/>
            <person name="de Vries R.P."/>
            <person name="Dyer P.S."/>
            <person name="Fillinger S."/>
            <person name="Fournier E."/>
            <person name="Gout L."/>
            <person name="Hahn M."/>
            <person name="Kohn L."/>
            <person name="Lapalu N."/>
            <person name="Plummer K.M."/>
            <person name="Pradier J.M."/>
            <person name="Quevillon E."/>
            <person name="Sharon A."/>
            <person name="Simon A."/>
            <person name="ten Have A."/>
            <person name="Tudzynski B."/>
            <person name="Tudzynski P."/>
            <person name="Wincker P."/>
            <person name="Andrew M."/>
            <person name="Anthouard V."/>
            <person name="Beever R.E."/>
            <person name="Beffa R."/>
            <person name="Benoit I."/>
            <person name="Bouzid O."/>
            <person name="Brault B."/>
            <person name="Chen Z."/>
            <person name="Choquer M."/>
            <person name="Collemare J."/>
            <person name="Cotton P."/>
            <person name="Danchin E.G."/>
            <person name="Da Silva C."/>
            <person name="Gautier A."/>
            <person name="Giraud C."/>
            <person name="Giraud T."/>
            <person name="Gonzalez C."/>
            <person name="Grossetete S."/>
            <person name="Guldener U."/>
            <person name="Henrissat B."/>
            <person name="Howlett B.J."/>
            <person name="Kodira C."/>
            <person name="Kretschmer M."/>
            <person name="Lappartient A."/>
            <person name="Leroch M."/>
            <person name="Levis C."/>
            <person name="Mauceli E."/>
            <person name="Neuveglise C."/>
            <person name="Oeser B."/>
            <person name="Pearson M."/>
            <person name="Poulain J."/>
            <person name="Poussereau N."/>
            <person name="Quesneville H."/>
            <person name="Rascle C."/>
            <person name="Schumacher J."/>
            <person name="Segurens B."/>
            <person name="Sexton A."/>
            <person name="Silva E."/>
            <person name="Sirven C."/>
            <person name="Soanes D.M."/>
            <person name="Talbot N.J."/>
            <person name="Templeton M."/>
            <person name="Yandava C."/>
            <person name="Yarden O."/>
            <person name="Zeng Q."/>
            <person name="Rollins J.A."/>
            <person name="Lebrun M.H."/>
            <person name="Dickman M."/>
        </authorList>
    </citation>
    <scope>NUCLEOTIDE SEQUENCE [LARGE SCALE GENOMIC DNA]</scope>
    <source>
        <strain evidence="8 9">B05.10</strain>
    </source>
</reference>
<evidence type="ECO:0000256" key="3">
    <source>
        <dbReference type="ARBA" id="ARBA00023002"/>
    </source>
</evidence>
<dbReference type="InterPro" id="IPR044494">
    <property type="entry name" value="AKR3C2/3"/>
</dbReference>
<dbReference type="PIRSF" id="PIRSF000097">
    <property type="entry name" value="AKR"/>
    <property type="match status" value="1"/>
</dbReference>
<dbReference type="InterPro" id="IPR036812">
    <property type="entry name" value="NAD(P)_OxRdtase_dom_sf"/>
</dbReference>
<evidence type="ECO:0000259" key="7">
    <source>
        <dbReference type="Pfam" id="PF00248"/>
    </source>
</evidence>
<keyword evidence="2" id="KW-0521">NADP</keyword>
<dbReference type="Gene3D" id="3.20.20.100">
    <property type="entry name" value="NADP-dependent oxidoreductase domain"/>
    <property type="match status" value="1"/>
</dbReference>
<sequence>MSQPTRDIPSLQLKNGSAIPLLAYGTGSVISKAADDGATDVKIVEHVQSALKLGYTHIDCAEAYNNEREVGVAIQQSQIAREKLFVTTKTLGFQPIAQALDASLQKLQLSYVDLYLIHIPWLEPTRSLRDVWAEMEAVKASGKAKAIGVCNFAISHLETIIAGASEIPAVNQIEYHAYLQQSELSAYCQKNGIKVEAFASLAPWITEGPAKGVVAELAQKYGVGETEICLRWCVQKGVPVVTTSLKEERVKGYLKVFDFSLEDKEIEQLSSVGASHHFRKYFADNFAGEDKA</sequence>
<protein>
    <recommendedName>
        <fullName evidence="7">NADP-dependent oxidoreductase domain-containing protein</fullName>
    </recommendedName>
</protein>
<feature type="site" description="Lowers pKa of active site Tyr" evidence="6">
    <location>
        <position position="89"/>
    </location>
</feature>
<dbReference type="GO" id="GO:0016652">
    <property type="term" value="F:oxidoreductase activity, acting on NAD(P)H as acceptor"/>
    <property type="evidence" value="ECO:0007669"/>
    <property type="project" value="InterPro"/>
</dbReference>
<dbReference type="KEGG" id="bfu:BCIN_02g00230"/>
<dbReference type="AlphaFoldDB" id="A0A384J824"/>
<keyword evidence="9" id="KW-1185">Reference proteome</keyword>
<feature type="active site" description="Proton donor" evidence="4">
    <location>
        <position position="64"/>
    </location>
</feature>
<evidence type="ECO:0000256" key="2">
    <source>
        <dbReference type="ARBA" id="ARBA00022857"/>
    </source>
</evidence>
<dbReference type="PANTHER" id="PTHR43827:SF3">
    <property type="entry name" value="NADP-DEPENDENT OXIDOREDUCTASE DOMAIN-CONTAINING PROTEIN"/>
    <property type="match status" value="1"/>
</dbReference>
<dbReference type="SUPFAM" id="SSF51430">
    <property type="entry name" value="NAD(P)-linked oxidoreductase"/>
    <property type="match status" value="1"/>
</dbReference>
<comment type="similarity">
    <text evidence="1">Belongs to the aldo/keto reductase family.</text>
</comment>
<accession>A0A384J824</accession>
<dbReference type="InterPro" id="IPR020471">
    <property type="entry name" value="AKR"/>
</dbReference>
<dbReference type="Pfam" id="PF00248">
    <property type="entry name" value="Aldo_ket_red"/>
    <property type="match status" value="1"/>
</dbReference>
<dbReference type="VEuPathDB" id="FungiDB:Bcin02g00230"/>
<dbReference type="PROSITE" id="PS00062">
    <property type="entry name" value="ALDOKETO_REDUCTASE_2"/>
    <property type="match status" value="1"/>
</dbReference>
<feature type="binding site" evidence="5">
    <location>
        <position position="118"/>
    </location>
    <ligand>
        <name>substrate</name>
    </ligand>
</feature>
<dbReference type="GeneID" id="5436423"/>
<feature type="domain" description="NADP-dependent oxidoreductase" evidence="7">
    <location>
        <begin position="23"/>
        <end position="272"/>
    </location>
</feature>
<evidence type="ECO:0000256" key="1">
    <source>
        <dbReference type="ARBA" id="ARBA00007905"/>
    </source>
</evidence>
<dbReference type="FunFam" id="3.20.20.100:FF:000002">
    <property type="entry name" value="2,5-diketo-D-gluconic acid reductase A"/>
    <property type="match status" value="1"/>
</dbReference>
<evidence type="ECO:0000313" key="9">
    <source>
        <dbReference type="Proteomes" id="UP000001798"/>
    </source>
</evidence>
<dbReference type="OrthoDB" id="416253at2759"/>
<keyword evidence="3" id="KW-0560">Oxidoreductase</keyword>
<reference evidence="8 9" key="2">
    <citation type="journal article" date="2012" name="Eukaryot. Cell">
        <title>Genome update of Botrytis cinerea strains B05.10 and T4.</title>
        <authorList>
            <person name="Staats M."/>
            <person name="van Kan J.A."/>
        </authorList>
    </citation>
    <scope>NUCLEOTIDE SEQUENCE [LARGE SCALE GENOMIC DNA]</scope>
    <source>
        <strain evidence="8 9">B05.10</strain>
    </source>
</reference>
<evidence type="ECO:0000313" key="8">
    <source>
        <dbReference type="EMBL" id="ATZ46631.1"/>
    </source>
</evidence>
<organism evidence="8 9">
    <name type="scientific">Botryotinia fuckeliana (strain B05.10)</name>
    <name type="common">Noble rot fungus</name>
    <name type="synonym">Botrytis cinerea</name>
    <dbReference type="NCBI Taxonomy" id="332648"/>
    <lineage>
        <taxon>Eukaryota</taxon>
        <taxon>Fungi</taxon>
        <taxon>Dikarya</taxon>
        <taxon>Ascomycota</taxon>
        <taxon>Pezizomycotina</taxon>
        <taxon>Leotiomycetes</taxon>
        <taxon>Helotiales</taxon>
        <taxon>Sclerotiniaceae</taxon>
        <taxon>Botrytis</taxon>
    </lineage>
</organism>
<dbReference type="GO" id="GO:0016616">
    <property type="term" value="F:oxidoreductase activity, acting on the CH-OH group of donors, NAD or NADP as acceptor"/>
    <property type="evidence" value="ECO:0007669"/>
    <property type="project" value="UniProtKB-ARBA"/>
</dbReference>
<evidence type="ECO:0000256" key="4">
    <source>
        <dbReference type="PIRSR" id="PIRSR000097-1"/>
    </source>
</evidence>